<organism evidence="2">
    <name type="scientific">Desulfovibrio sp. U5L</name>
    <dbReference type="NCBI Taxonomy" id="596152"/>
    <lineage>
        <taxon>Bacteria</taxon>
        <taxon>Pseudomonadati</taxon>
        <taxon>Thermodesulfobacteriota</taxon>
        <taxon>Desulfovibrionia</taxon>
        <taxon>Desulfovibrionales</taxon>
        <taxon>Desulfovibrionaceae</taxon>
        <taxon>Desulfovibrio</taxon>
    </lineage>
</organism>
<name>I2Q2M1_9BACT</name>
<dbReference type="STRING" id="596152.DesU5LDRAFT_2363"/>
<evidence type="ECO:0000313" key="2">
    <source>
        <dbReference type="EMBL" id="EIG54027.1"/>
    </source>
</evidence>
<accession>I2Q2M1</accession>
<feature type="region of interest" description="Disordered" evidence="1">
    <location>
        <begin position="83"/>
        <end position="103"/>
    </location>
</feature>
<proteinExistence type="predicted"/>
<evidence type="ECO:0000256" key="1">
    <source>
        <dbReference type="SAM" id="MobiDB-lite"/>
    </source>
</evidence>
<dbReference type="EMBL" id="JH600068">
    <property type="protein sequence ID" value="EIG54027.1"/>
    <property type="molecule type" value="Genomic_DNA"/>
</dbReference>
<dbReference type="HOGENOM" id="CLU_2259275_0_0_7"/>
<dbReference type="AlphaFoldDB" id="I2Q2M1"/>
<reference evidence="2" key="1">
    <citation type="submission" date="2011-11" db="EMBL/GenBank/DDBJ databases">
        <title>Improved High-Quality Draft sequence of Desulfovibrio sp. U5L.</title>
        <authorList>
            <consortium name="US DOE Joint Genome Institute"/>
            <person name="Lucas S."/>
            <person name="Han J."/>
            <person name="Lapidus A."/>
            <person name="Cheng J.-F."/>
            <person name="Goodwin L."/>
            <person name="Pitluck S."/>
            <person name="Peters L."/>
            <person name="Ovchinnikova G."/>
            <person name="Held B."/>
            <person name="Detter J.C."/>
            <person name="Han C."/>
            <person name="Tapia R."/>
            <person name="Land M."/>
            <person name="Hauser L."/>
            <person name="Kyrpides N."/>
            <person name="Ivanova N."/>
            <person name="Pagani I."/>
            <person name="Gabster J."/>
            <person name="Walker C."/>
            <person name="Stolyar S."/>
            <person name="Stahl D."/>
            <person name="Arkin A."/>
            <person name="Dehal P."/>
            <person name="Hazen T."/>
            <person name="Woyke T."/>
        </authorList>
    </citation>
    <scope>NUCLEOTIDE SEQUENCE [LARGE SCALE GENOMIC DNA]</scope>
    <source>
        <strain evidence="2">U5L</strain>
    </source>
</reference>
<gene>
    <name evidence="2" type="ORF">DesU5LDRAFT_2363</name>
</gene>
<sequence>MQIAPNHNQSVPAPQDADVRMRRLRVWKVENGVTWEEMGQHMRGVTGRSVTGNAVQKALRGARMPVSNHKALRDAYPNLPAELLPTPVDVPPGPKPKAGTSAG</sequence>
<protein>
    <submittedName>
        <fullName evidence="2">Uncharacterized protein</fullName>
    </submittedName>
</protein>